<protein>
    <submittedName>
        <fullName evidence="1">Uncharacterized protein</fullName>
    </submittedName>
</protein>
<evidence type="ECO:0000313" key="1">
    <source>
        <dbReference type="EMBL" id="QHT31848.1"/>
    </source>
</evidence>
<proteinExistence type="predicted"/>
<dbReference type="EMBL" id="MN738925">
    <property type="protein sequence ID" value="QHT31848.1"/>
    <property type="molecule type" value="Genomic_DNA"/>
</dbReference>
<name>A0A6C0ES72_9ZZZZ</name>
<reference evidence="1" key="1">
    <citation type="journal article" date="2020" name="Nature">
        <title>Giant virus diversity and host interactions through global metagenomics.</title>
        <authorList>
            <person name="Schulz F."/>
            <person name="Roux S."/>
            <person name="Paez-Espino D."/>
            <person name="Jungbluth S."/>
            <person name="Walsh D.A."/>
            <person name="Denef V.J."/>
            <person name="McMahon K.D."/>
            <person name="Konstantinidis K.T."/>
            <person name="Eloe-Fadrosh E.A."/>
            <person name="Kyrpides N.C."/>
            <person name="Woyke T."/>
        </authorList>
    </citation>
    <scope>NUCLEOTIDE SEQUENCE</scope>
    <source>
        <strain evidence="1">GVMAG-M-3300009155-48</strain>
    </source>
</reference>
<organism evidence="1">
    <name type="scientific">viral metagenome</name>
    <dbReference type="NCBI Taxonomy" id="1070528"/>
    <lineage>
        <taxon>unclassified sequences</taxon>
        <taxon>metagenomes</taxon>
        <taxon>organismal metagenomes</taxon>
    </lineage>
</organism>
<dbReference type="AlphaFoldDB" id="A0A6C0ES72"/>
<sequence length="288" mass="34841">MENNKDETFFIYAIMLQDEYILLHASLKTDIEEVKEECEQIYEIAKLHKPIAILDMICHTKDLSLLDYYVKKYMLQYGIFYVRGGSYYETILPDYLSKSLESEFKTLDSYKKNYKKTEIAVPKYSREYIELNEKYRYIREIEDIHGNMYCITRDVLNEFEWISNKIHFVRNATLNLIDYEMNNGIVFHKKDHFDIVSYFELDEHSQTIYNSIVYHIKKIIEKFFIVYQDNSYKMYENENKKTIVDYDVKVLSNFDSNQIKELLNNTEFFIYSIINYLEELEFNLSTLV</sequence>
<accession>A0A6C0ES72</accession>